<evidence type="ECO:0000256" key="7">
    <source>
        <dbReference type="ARBA" id="ARBA00022989"/>
    </source>
</evidence>
<evidence type="ECO:0000256" key="6">
    <source>
        <dbReference type="ARBA" id="ARBA00022824"/>
    </source>
</evidence>
<dbReference type="EMBL" id="LAYC01000002">
    <property type="protein sequence ID" value="KYK58046.1"/>
    <property type="molecule type" value="Genomic_DNA"/>
</dbReference>
<gene>
    <name evidence="11" type="ORF">DCS_05059</name>
</gene>
<keyword evidence="5 10" id="KW-0732">Signal</keyword>
<feature type="transmembrane region" description="Helical" evidence="9">
    <location>
        <begin position="297"/>
        <end position="318"/>
    </location>
</feature>
<evidence type="ECO:0000313" key="12">
    <source>
        <dbReference type="Proteomes" id="UP000076580"/>
    </source>
</evidence>
<protein>
    <recommendedName>
        <fullName evidence="13">Oligosaccharyl transferase subunit</fullName>
    </recommendedName>
</protein>
<dbReference type="RefSeq" id="XP_040657398.1">
    <property type="nucleotide sequence ID" value="XM_040802365.1"/>
</dbReference>
<dbReference type="FunCoup" id="A0A151GLS0">
    <property type="interactions" value="230"/>
</dbReference>
<evidence type="ECO:0000256" key="5">
    <source>
        <dbReference type="ARBA" id="ARBA00022729"/>
    </source>
</evidence>
<keyword evidence="4 9" id="KW-0812">Transmembrane</keyword>
<reference evidence="11 12" key="1">
    <citation type="journal article" date="2016" name="Sci. Rep.">
        <title>Insights into Adaptations to a Near-Obligate Nematode Endoparasitic Lifestyle from the Finished Genome of Drechmeria coniospora.</title>
        <authorList>
            <person name="Zhang L."/>
            <person name="Zhou Z."/>
            <person name="Guo Q."/>
            <person name="Fokkens L."/>
            <person name="Miskei M."/>
            <person name="Pocsi I."/>
            <person name="Zhang W."/>
            <person name="Chen M."/>
            <person name="Wang L."/>
            <person name="Sun Y."/>
            <person name="Donzelli B.G."/>
            <person name="Gibson D.M."/>
            <person name="Nelson D.R."/>
            <person name="Luo J.G."/>
            <person name="Rep M."/>
            <person name="Liu H."/>
            <person name="Yang S."/>
            <person name="Wang J."/>
            <person name="Krasnoff S.B."/>
            <person name="Xu Y."/>
            <person name="Molnar I."/>
            <person name="Lin M."/>
        </authorList>
    </citation>
    <scope>NUCLEOTIDE SEQUENCE [LARGE SCALE GENOMIC DNA]</scope>
    <source>
        <strain evidence="11 12">ARSEF 6962</strain>
    </source>
</reference>
<dbReference type="InParanoid" id="A0A151GLS0"/>
<dbReference type="PANTHER" id="PTHR12692:SF0">
    <property type="entry name" value="GH11935P"/>
    <property type="match status" value="1"/>
</dbReference>
<dbReference type="GO" id="GO:0008250">
    <property type="term" value="C:oligosaccharyltransferase complex"/>
    <property type="evidence" value="ECO:0007669"/>
    <property type="project" value="TreeGrafter"/>
</dbReference>
<comment type="subcellular location">
    <subcellularLocation>
        <location evidence="2">Endoplasmic reticulum membrane</location>
        <topology evidence="2">Multi-pass membrane protein</topology>
    </subcellularLocation>
</comment>
<dbReference type="AlphaFoldDB" id="A0A151GLS0"/>
<evidence type="ECO:0000256" key="9">
    <source>
        <dbReference type="SAM" id="Phobius"/>
    </source>
</evidence>
<evidence type="ECO:0000256" key="4">
    <source>
        <dbReference type="ARBA" id="ARBA00022692"/>
    </source>
</evidence>
<feature type="transmembrane region" description="Helical" evidence="9">
    <location>
        <begin position="268"/>
        <end position="285"/>
    </location>
</feature>
<feature type="transmembrane region" description="Helical" evidence="9">
    <location>
        <begin position="215"/>
        <end position="234"/>
    </location>
</feature>
<feature type="chain" id="PRO_5007580765" description="Oligosaccharyl transferase subunit" evidence="10">
    <location>
        <begin position="24"/>
        <end position="333"/>
    </location>
</feature>
<comment type="caution">
    <text evidence="11">The sequence shown here is derived from an EMBL/GenBank/DDBJ whole genome shotgun (WGS) entry which is preliminary data.</text>
</comment>
<keyword evidence="12" id="KW-1185">Reference proteome</keyword>
<evidence type="ECO:0000256" key="8">
    <source>
        <dbReference type="ARBA" id="ARBA00023136"/>
    </source>
</evidence>
<proteinExistence type="inferred from homology"/>
<dbReference type="GeneID" id="63717702"/>
<evidence type="ECO:0000256" key="1">
    <source>
        <dbReference type="ARBA" id="ARBA00002791"/>
    </source>
</evidence>
<evidence type="ECO:0008006" key="13">
    <source>
        <dbReference type="Google" id="ProtNLM"/>
    </source>
</evidence>
<evidence type="ECO:0000313" key="11">
    <source>
        <dbReference type="EMBL" id="KYK58046.1"/>
    </source>
</evidence>
<keyword evidence="8 9" id="KW-0472">Membrane</keyword>
<dbReference type="OrthoDB" id="67566at2759"/>
<evidence type="ECO:0000256" key="10">
    <source>
        <dbReference type="SAM" id="SignalP"/>
    </source>
</evidence>
<dbReference type="Proteomes" id="UP000076580">
    <property type="component" value="Chromosome 02"/>
</dbReference>
<organism evidence="11 12">
    <name type="scientific">Drechmeria coniospora</name>
    <name type="common">Nematophagous fungus</name>
    <name type="synonym">Meria coniospora</name>
    <dbReference type="NCBI Taxonomy" id="98403"/>
    <lineage>
        <taxon>Eukaryota</taxon>
        <taxon>Fungi</taxon>
        <taxon>Dikarya</taxon>
        <taxon>Ascomycota</taxon>
        <taxon>Pezizomycotina</taxon>
        <taxon>Sordariomycetes</taxon>
        <taxon>Hypocreomycetidae</taxon>
        <taxon>Hypocreales</taxon>
        <taxon>Ophiocordycipitaceae</taxon>
        <taxon>Drechmeria</taxon>
    </lineage>
</organism>
<dbReference type="Gene3D" id="3.40.30.10">
    <property type="entry name" value="Glutaredoxin"/>
    <property type="match status" value="1"/>
</dbReference>
<keyword evidence="7 9" id="KW-1133">Transmembrane helix</keyword>
<dbReference type="GO" id="GO:0018279">
    <property type="term" value="P:protein N-linked glycosylation via asparagine"/>
    <property type="evidence" value="ECO:0007669"/>
    <property type="project" value="TreeGrafter"/>
</dbReference>
<keyword evidence="6" id="KW-0256">Endoplasmic reticulum</keyword>
<dbReference type="Pfam" id="PF04756">
    <property type="entry name" value="OST3_OST6"/>
    <property type="match status" value="1"/>
</dbReference>
<dbReference type="InterPro" id="IPR021149">
    <property type="entry name" value="OligosaccharylTrfase_OST3/OST6"/>
</dbReference>
<accession>A0A151GLS0</accession>
<dbReference type="PANTHER" id="PTHR12692">
    <property type="entry name" value="DOLICHYL-DIPHOSPHOOLIGOSACCHARIDE--PROTEIN GLYCOSYLTRANSFERASE-RELATED"/>
    <property type="match status" value="1"/>
</dbReference>
<evidence type="ECO:0000256" key="3">
    <source>
        <dbReference type="ARBA" id="ARBA00009561"/>
    </source>
</evidence>
<dbReference type="STRING" id="98403.A0A151GLS0"/>
<feature type="signal peptide" evidence="10">
    <location>
        <begin position="1"/>
        <end position="23"/>
    </location>
</feature>
<dbReference type="FunFam" id="3.40.30.10:FF:000302">
    <property type="entry name" value="Oligosaccharyl transferase subunit (Gamma), putative"/>
    <property type="match status" value="1"/>
</dbReference>
<name>A0A151GLS0_DRECN</name>
<sequence>MRFLHTLASACTIVAGFVASASAAKSSEQRYDEFRRLSKISSTISLNEESYKELTKRPRDYTVAVLLTALESRLACQVCREFQPEWDLIGRNWVNGDSKDEARTLFATLDFAEGRNVFIDHGLQTAPVLFLYPPTVGPHAAASADPLRYDFVSGPPTAEDVNDWIIKNLPGRRHVLIRRPINYARWASGVTLVVGVCTLAATLGPYVLPIVQNRNVWAAGTMVAILLFISGHMFNHIRKVPYVSGNGQGGVTYIVNNFSNQLGLETQIVAAIYGILAFTTIALVFRVPRMTEPRSQLIAALLWVGVMFIFNSFLMSVFRMKYSGYPFSLPPFM</sequence>
<comment type="similarity">
    <text evidence="3">Belongs to the OST3/OST6 family.</text>
</comment>
<comment type="function">
    <text evidence="1">Subunit of the oligosaccharyl transferase (OST) complex that catalyzes the initial transfer of a defined glycan (Glc(3)Man(9)GlcNAc(2) in eukaryotes) from the lipid carrier dolichol-pyrophosphate to an asparagine residue within an Asn-X-Ser/Thr consensus motif in nascent polypeptide chains, the first step in protein N-glycosylation. N-glycosylation occurs cotranslationally and the complex associates with the Sec61 complex at the channel-forming translocon complex that mediates protein translocation across the endoplasmic reticulum (ER). All subunits are required for a maximal enzyme activity.</text>
</comment>
<feature type="transmembrane region" description="Helical" evidence="9">
    <location>
        <begin position="186"/>
        <end position="208"/>
    </location>
</feature>
<evidence type="ECO:0000256" key="2">
    <source>
        <dbReference type="ARBA" id="ARBA00004477"/>
    </source>
</evidence>